<evidence type="ECO:0000313" key="2">
    <source>
        <dbReference type="RefSeq" id="XP_005111017.2"/>
    </source>
</evidence>
<keyword evidence="1" id="KW-1185">Reference proteome</keyword>
<sequence>MTSLFAVSTDAMTVQGEKMAAALRLWDSLVDTAREQQAAGQSTRVTLTAIKDTARAMQGIVTDTVSYVTDILRLAGTNQGTSNNKRALSKRGWSVGVDVGYGSHSGGRVGVSVGFSF</sequence>
<gene>
    <name evidence="2 3" type="primary">LOC101859447</name>
</gene>
<evidence type="ECO:0000313" key="3">
    <source>
        <dbReference type="RefSeq" id="XP_012944990.1"/>
    </source>
</evidence>
<name>A0ABM1ACB6_APLCA</name>
<evidence type="ECO:0000313" key="1">
    <source>
        <dbReference type="Proteomes" id="UP000694888"/>
    </source>
</evidence>
<protein>
    <submittedName>
        <fullName evidence="2">Uncharacterized protein LOC101859447 isoform X1</fullName>
    </submittedName>
    <submittedName>
        <fullName evidence="3">Uncharacterized protein LOC101859447 isoform X2</fullName>
    </submittedName>
</protein>
<organism evidence="1 3">
    <name type="scientific">Aplysia californica</name>
    <name type="common">California sea hare</name>
    <dbReference type="NCBI Taxonomy" id="6500"/>
    <lineage>
        <taxon>Eukaryota</taxon>
        <taxon>Metazoa</taxon>
        <taxon>Spiralia</taxon>
        <taxon>Lophotrochozoa</taxon>
        <taxon>Mollusca</taxon>
        <taxon>Gastropoda</taxon>
        <taxon>Heterobranchia</taxon>
        <taxon>Euthyneura</taxon>
        <taxon>Tectipleura</taxon>
        <taxon>Aplysiida</taxon>
        <taxon>Aplysioidea</taxon>
        <taxon>Aplysiidae</taxon>
        <taxon>Aplysia</taxon>
    </lineage>
</organism>
<dbReference type="GeneID" id="101859447"/>
<accession>A0ABM1ACB6</accession>
<proteinExistence type="predicted"/>
<dbReference type="Proteomes" id="UP000694888">
    <property type="component" value="Unplaced"/>
</dbReference>
<reference evidence="2 3" key="1">
    <citation type="submission" date="2025-05" db="UniProtKB">
        <authorList>
            <consortium name="RefSeq"/>
        </authorList>
    </citation>
    <scope>IDENTIFICATION</scope>
</reference>
<dbReference type="RefSeq" id="XP_005111017.2">
    <property type="nucleotide sequence ID" value="XM_005110960.2"/>
</dbReference>
<dbReference type="RefSeq" id="XP_012944990.1">
    <property type="nucleotide sequence ID" value="XM_013089536.2"/>
</dbReference>